<dbReference type="Proteomes" id="UP000268469">
    <property type="component" value="Unassembled WGS sequence"/>
</dbReference>
<evidence type="ECO:0000256" key="1">
    <source>
        <dbReference type="ARBA" id="ARBA00022741"/>
    </source>
</evidence>
<dbReference type="InterPro" id="IPR025662">
    <property type="entry name" value="Sigma_54_int_dom_ATP-bd_1"/>
</dbReference>
<protein>
    <submittedName>
        <fullName evidence="8">Sigma-54-dependent Fis family transcriptional regulator</fullName>
    </submittedName>
</protein>
<dbReference type="FunFam" id="1.10.8.60:FF:000014">
    <property type="entry name" value="DNA-binding transcriptional regulator NtrC"/>
    <property type="match status" value="1"/>
</dbReference>
<keyword evidence="4" id="KW-0238">DNA-binding</keyword>
<keyword evidence="6" id="KW-0804">Transcription</keyword>
<dbReference type="Pfam" id="PF00158">
    <property type="entry name" value="Sigma54_activat"/>
    <property type="match status" value="1"/>
</dbReference>
<dbReference type="InterPro" id="IPR025944">
    <property type="entry name" value="Sigma_54_int_dom_CS"/>
</dbReference>
<dbReference type="CDD" id="cd00009">
    <property type="entry name" value="AAA"/>
    <property type="match status" value="1"/>
</dbReference>
<evidence type="ECO:0000256" key="5">
    <source>
        <dbReference type="ARBA" id="ARBA00023159"/>
    </source>
</evidence>
<feature type="domain" description="Sigma-54 factor interaction" evidence="7">
    <location>
        <begin position="117"/>
        <end position="345"/>
    </location>
</feature>
<gene>
    <name evidence="8" type="ORF">DRP53_11060</name>
</gene>
<dbReference type="Gene3D" id="1.10.8.60">
    <property type="match status" value="1"/>
</dbReference>
<evidence type="ECO:0000259" key="7">
    <source>
        <dbReference type="PROSITE" id="PS50045"/>
    </source>
</evidence>
<dbReference type="InterPro" id="IPR002078">
    <property type="entry name" value="Sigma_54_int"/>
</dbReference>
<keyword evidence="1" id="KW-0547">Nucleotide-binding</keyword>
<dbReference type="Gene3D" id="3.40.50.300">
    <property type="entry name" value="P-loop containing nucleotide triphosphate hydrolases"/>
    <property type="match status" value="1"/>
</dbReference>
<dbReference type="SMART" id="SM00382">
    <property type="entry name" value="AAA"/>
    <property type="match status" value="1"/>
</dbReference>
<keyword evidence="2" id="KW-0067">ATP-binding</keyword>
<dbReference type="InterPro" id="IPR003018">
    <property type="entry name" value="GAF"/>
</dbReference>
<dbReference type="PROSITE" id="PS00688">
    <property type="entry name" value="SIGMA54_INTERACT_3"/>
    <property type="match status" value="1"/>
</dbReference>
<dbReference type="InterPro" id="IPR029016">
    <property type="entry name" value="GAF-like_dom_sf"/>
</dbReference>
<organism evidence="8 9">
    <name type="scientific">candidate division WOR-3 bacterium</name>
    <dbReference type="NCBI Taxonomy" id="2052148"/>
    <lineage>
        <taxon>Bacteria</taxon>
        <taxon>Bacteria division WOR-3</taxon>
    </lineage>
</organism>
<dbReference type="SUPFAM" id="SSF55781">
    <property type="entry name" value="GAF domain-like"/>
    <property type="match status" value="1"/>
</dbReference>
<evidence type="ECO:0000256" key="3">
    <source>
        <dbReference type="ARBA" id="ARBA00023015"/>
    </source>
</evidence>
<accession>A0A660SBU4</accession>
<keyword evidence="3" id="KW-0805">Transcription regulation</keyword>
<proteinExistence type="predicted"/>
<evidence type="ECO:0000256" key="6">
    <source>
        <dbReference type="ARBA" id="ARBA00023163"/>
    </source>
</evidence>
<feature type="non-terminal residue" evidence="8">
    <location>
        <position position="1"/>
    </location>
</feature>
<evidence type="ECO:0000313" key="9">
    <source>
        <dbReference type="Proteomes" id="UP000268469"/>
    </source>
</evidence>
<dbReference type="Gene3D" id="3.30.450.40">
    <property type="match status" value="1"/>
</dbReference>
<dbReference type="EMBL" id="QNBE01000183">
    <property type="protein sequence ID" value="RKX68274.1"/>
    <property type="molecule type" value="Genomic_DNA"/>
</dbReference>
<evidence type="ECO:0000256" key="4">
    <source>
        <dbReference type="ARBA" id="ARBA00023125"/>
    </source>
</evidence>
<dbReference type="PANTHER" id="PTHR32071">
    <property type="entry name" value="TRANSCRIPTIONAL REGULATORY PROTEIN"/>
    <property type="match status" value="1"/>
</dbReference>
<evidence type="ECO:0000256" key="2">
    <source>
        <dbReference type="ARBA" id="ARBA00022840"/>
    </source>
</evidence>
<evidence type="ECO:0000313" key="8">
    <source>
        <dbReference type="EMBL" id="RKX68274.1"/>
    </source>
</evidence>
<dbReference type="SUPFAM" id="SSF52540">
    <property type="entry name" value="P-loop containing nucleoside triphosphate hydrolases"/>
    <property type="match status" value="1"/>
</dbReference>
<dbReference type="AlphaFoldDB" id="A0A660SBU4"/>
<dbReference type="FunFam" id="3.40.50.300:FF:000006">
    <property type="entry name" value="DNA-binding transcriptional regulator NtrC"/>
    <property type="match status" value="1"/>
</dbReference>
<dbReference type="Pfam" id="PF25601">
    <property type="entry name" value="AAA_lid_14"/>
    <property type="match status" value="1"/>
</dbReference>
<sequence length="409" mass="46816">RQTIADARDFSSGILRRIQERPIISNDALADEAFRNRKSVILNKIRSLIAAPLMIDKQPIGAVYLDSRITTGLFTQEHLDLLIGVTPLISSLIEKSRLMRELKWRSPYQFDPGELYLETDSKLMAEIYGMVEKVAASKITVFLQGETGVGKGVVARLIHEKSRRRGRFISVNCAALPETLFESELFGYKKGAFTDARRDKPGLIEEAHLGTIFLDEVTAISTAAQAKLLQVLEEGRFRRLGDTEVRECDIRLICATNMDIEEEIDSGKFRKDLFYRINTFEIKIPPLRERPEDIIPLAEFFLKKHAQNEGKKIKGFTQEAIDILLAYPWPGNIRELMNIIQRAVILARGEWITPSEFVTDLSTQTISRDRLISVLRDSKTVAEAARRLKIPRRRIYRLIKRYNIDKDNI</sequence>
<dbReference type="Gene3D" id="1.10.10.60">
    <property type="entry name" value="Homeodomain-like"/>
    <property type="match status" value="1"/>
</dbReference>
<comment type="caution">
    <text evidence="8">The sequence shown here is derived from an EMBL/GenBank/DDBJ whole genome shotgun (WGS) entry which is preliminary data.</text>
</comment>
<keyword evidence="5" id="KW-0010">Activator</keyword>
<dbReference type="GO" id="GO:0003677">
    <property type="term" value="F:DNA binding"/>
    <property type="evidence" value="ECO:0007669"/>
    <property type="project" value="UniProtKB-KW"/>
</dbReference>
<dbReference type="PROSITE" id="PS50045">
    <property type="entry name" value="SIGMA54_INTERACT_4"/>
    <property type="match status" value="1"/>
</dbReference>
<dbReference type="GO" id="GO:0005524">
    <property type="term" value="F:ATP binding"/>
    <property type="evidence" value="ECO:0007669"/>
    <property type="project" value="UniProtKB-KW"/>
</dbReference>
<dbReference type="Pfam" id="PF13185">
    <property type="entry name" value="GAF_2"/>
    <property type="match status" value="1"/>
</dbReference>
<dbReference type="InterPro" id="IPR027417">
    <property type="entry name" value="P-loop_NTPase"/>
</dbReference>
<dbReference type="InterPro" id="IPR058031">
    <property type="entry name" value="AAA_lid_NorR"/>
</dbReference>
<name>A0A660SBU4_UNCW3</name>
<dbReference type="PROSITE" id="PS00675">
    <property type="entry name" value="SIGMA54_INTERACT_1"/>
    <property type="match status" value="1"/>
</dbReference>
<reference evidence="8 9" key="1">
    <citation type="submission" date="2018-06" db="EMBL/GenBank/DDBJ databases">
        <title>Extensive metabolic versatility and redundancy in microbially diverse, dynamic hydrothermal sediments.</title>
        <authorList>
            <person name="Dombrowski N."/>
            <person name="Teske A."/>
            <person name="Baker B.J."/>
        </authorList>
    </citation>
    <scope>NUCLEOTIDE SEQUENCE [LARGE SCALE GENOMIC DNA]</scope>
    <source>
        <strain evidence="8">B36_G15</strain>
    </source>
</reference>
<dbReference type="InterPro" id="IPR003593">
    <property type="entry name" value="AAA+_ATPase"/>
</dbReference>
<dbReference type="GO" id="GO:0006355">
    <property type="term" value="P:regulation of DNA-templated transcription"/>
    <property type="evidence" value="ECO:0007669"/>
    <property type="project" value="InterPro"/>
</dbReference>